<proteinExistence type="predicted"/>
<dbReference type="KEGG" id="slia:HA039_24455"/>
<accession>A0A6G9H3Y5</accession>
<sequence>MCRSIKTLRPPVLPEEATEDDIRAAALQYVRKVSGFREPAAHNREVFAQAVEEIAEATARLLQGIEVRGGAKRSAAATGPDTEAVKESVGA</sequence>
<evidence type="ECO:0000256" key="1">
    <source>
        <dbReference type="SAM" id="MobiDB-lite"/>
    </source>
</evidence>
<protein>
    <submittedName>
        <fullName evidence="2">DUF2277 domain-containing protein</fullName>
    </submittedName>
</protein>
<name>A0A6G9H3Y5_9ACTN</name>
<gene>
    <name evidence="2" type="ORF">HA039_24455</name>
</gene>
<evidence type="ECO:0000313" key="3">
    <source>
        <dbReference type="Proteomes" id="UP000501179"/>
    </source>
</evidence>
<organism evidence="2 3">
    <name type="scientific">Streptomyces liangshanensis</name>
    <dbReference type="NCBI Taxonomy" id="2717324"/>
    <lineage>
        <taxon>Bacteria</taxon>
        <taxon>Bacillati</taxon>
        <taxon>Actinomycetota</taxon>
        <taxon>Actinomycetes</taxon>
        <taxon>Kitasatosporales</taxon>
        <taxon>Streptomycetaceae</taxon>
        <taxon>Streptomyces</taxon>
    </lineage>
</organism>
<reference evidence="2 3" key="1">
    <citation type="submission" date="2020-03" db="EMBL/GenBank/DDBJ databases">
        <title>A novel species.</title>
        <authorList>
            <person name="Gao J."/>
        </authorList>
    </citation>
    <scope>NUCLEOTIDE SEQUENCE [LARGE SCALE GENOMIC DNA]</scope>
    <source>
        <strain evidence="2 3">QMT-12</strain>
    </source>
</reference>
<evidence type="ECO:0000313" key="2">
    <source>
        <dbReference type="EMBL" id="QIQ05006.1"/>
    </source>
</evidence>
<dbReference type="InterPro" id="IPR018735">
    <property type="entry name" value="DUF2277"/>
</dbReference>
<feature type="region of interest" description="Disordered" evidence="1">
    <location>
        <begin position="70"/>
        <end position="91"/>
    </location>
</feature>
<dbReference type="Pfam" id="PF10041">
    <property type="entry name" value="DUF2277"/>
    <property type="match status" value="1"/>
</dbReference>
<dbReference type="Proteomes" id="UP000501179">
    <property type="component" value="Chromosome"/>
</dbReference>
<keyword evidence="3" id="KW-1185">Reference proteome</keyword>
<dbReference type="AlphaFoldDB" id="A0A6G9H3Y5"/>
<dbReference type="RefSeq" id="WP_167033432.1">
    <property type="nucleotide sequence ID" value="NZ_CP050177.1"/>
</dbReference>
<dbReference type="EMBL" id="CP050177">
    <property type="protein sequence ID" value="QIQ05006.1"/>
    <property type="molecule type" value="Genomic_DNA"/>
</dbReference>